<dbReference type="Bgee" id="ENSACAG00000026563">
    <property type="expression patterns" value="Expressed in kidney and 4 other cell types or tissues"/>
</dbReference>
<dbReference type="PANTHER" id="PTHR21292">
    <property type="entry name" value="EXOCYST COMPLEX COMPONENT SEC6-RELATED"/>
    <property type="match status" value="1"/>
</dbReference>
<dbReference type="GeneTree" id="ENSGT01030000234613"/>
<dbReference type="HOGENOM" id="CLU_961476_0_0_1"/>
<protein>
    <submittedName>
        <fullName evidence="2">Uncharacterized protein</fullName>
    </submittedName>
</protein>
<dbReference type="InParanoid" id="H9GRI5"/>
<dbReference type="AlphaFoldDB" id="H9GRI5"/>
<dbReference type="eggNOG" id="KOG2286">
    <property type="taxonomic scope" value="Eukaryota"/>
</dbReference>
<dbReference type="GO" id="GO:0006887">
    <property type="term" value="P:exocytosis"/>
    <property type="evidence" value="ECO:0007669"/>
    <property type="project" value="InterPro"/>
</dbReference>
<reference evidence="2" key="3">
    <citation type="submission" date="2025-09" db="UniProtKB">
        <authorList>
            <consortium name="Ensembl"/>
        </authorList>
    </citation>
    <scope>IDENTIFICATION</scope>
</reference>
<dbReference type="STRING" id="28377.ENSACAP00000018835"/>
<dbReference type="Pfam" id="PF06046">
    <property type="entry name" value="Sec6"/>
    <property type="match status" value="1"/>
</dbReference>
<organism evidence="2 3">
    <name type="scientific">Anolis carolinensis</name>
    <name type="common">Green anole</name>
    <name type="synonym">American chameleon</name>
    <dbReference type="NCBI Taxonomy" id="28377"/>
    <lineage>
        <taxon>Eukaryota</taxon>
        <taxon>Metazoa</taxon>
        <taxon>Chordata</taxon>
        <taxon>Craniata</taxon>
        <taxon>Vertebrata</taxon>
        <taxon>Euteleostomi</taxon>
        <taxon>Lepidosauria</taxon>
        <taxon>Squamata</taxon>
        <taxon>Bifurcata</taxon>
        <taxon>Unidentata</taxon>
        <taxon>Episquamata</taxon>
        <taxon>Toxicofera</taxon>
        <taxon>Iguania</taxon>
        <taxon>Dactyloidae</taxon>
        <taxon>Anolis</taxon>
    </lineage>
</organism>
<keyword evidence="3" id="KW-1185">Reference proteome</keyword>
<dbReference type="InterPro" id="IPR010326">
    <property type="entry name" value="EXOC3/Sec6"/>
</dbReference>
<reference evidence="2" key="1">
    <citation type="submission" date="2009-12" db="EMBL/GenBank/DDBJ databases">
        <title>The Genome Sequence of Anolis carolinensis (Green Anole Lizard).</title>
        <authorList>
            <consortium name="The Genome Sequencing Platform"/>
            <person name="Di Palma F."/>
            <person name="Alfoldi J."/>
            <person name="Heiman D."/>
            <person name="Young S."/>
            <person name="Grabherr M."/>
            <person name="Johnson J."/>
            <person name="Lander E.S."/>
            <person name="Lindblad-Toh K."/>
        </authorList>
    </citation>
    <scope>NUCLEOTIDE SEQUENCE [LARGE SCALE GENOMIC DNA]</scope>
    <source>
        <strain evidence="2">JBL SC #1</strain>
    </source>
</reference>
<dbReference type="PANTHER" id="PTHR21292:SF7">
    <property type="entry name" value="EXOCYST COMPLEX COMPONENT 3-LIKE 2"/>
    <property type="match status" value="1"/>
</dbReference>
<evidence type="ECO:0000256" key="1">
    <source>
        <dbReference type="SAM" id="MobiDB-lite"/>
    </source>
</evidence>
<dbReference type="Ensembl" id="ENSACAT00000027558.3">
    <property type="protein sequence ID" value="ENSACAP00000018835.3"/>
    <property type="gene ID" value="ENSACAG00000026563.3"/>
</dbReference>
<evidence type="ECO:0000313" key="3">
    <source>
        <dbReference type="Proteomes" id="UP000001646"/>
    </source>
</evidence>
<evidence type="ECO:0000313" key="2">
    <source>
        <dbReference type="Ensembl" id="ENSACAP00000018835.3"/>
    </source>
</evidence>
<name>H9GRI5_ANOCA</name>
<sequence>MKRFLKIGLGAKGRRPSLVEKLNQTETVAEAETVAEEAEAKAKEPLSVLEILGLIQKRDLLVADEHIIELEAECEAADAHPPTPEGEANKDGSRKAKDVALLYEALQKELWSVLAEALASKSAPTPLEMMVRVIDQEEEADRKWTEAKVEVPARRIGGRPRAMRRRWAEAVGELVQQRLSRCLEGQGRPTGPLVAQMDRLAKAALEDLCTVKFHLLHAYPKDYQAFGVYLCGYHQGLAHHLAQAVQRSLTISELYFVLDWNSNIYQREVLGRAEISSLVKGHDLGPLLPPETQFDLEEECIAKVKVSTKTKAFSIYLSTILGYFEKTIFN</sequence>
<dbReference type="GO" id="GO:0000145">
    <property type="term" value="C:exocyst"/>
    <property type="evidence" value="ECO:0007669"/>
    <property type="project" value="InterPro"/>
</dbReference>
<feature type="region of interest" description="Disordered" evidence="1">
    <location>
        <begin position="74"/>
        <end position="94"/>
    </location>
</feature>
<reference evidence="2" key="2">
    <citation type="submission" date="2025-08" db="UniProtKB">
        <authorList>
            <consortium name="Ensembl"/>
        </authorList>
    </citation>
    <scope>IDENTIFICATION</scope>
</reference>
<dbReference type="Proteomes" id="UP000001646">
    <property type="component" value="Unplaced"/>
</dbReference>
<proteinExistence type="predicted"/>
<accession>H9GRI5</accession>